<evidence type="ECO:0000313" key="3">
    <source>
        <dbReference type="Proteomes" id="UP000299102"/>
    </source>
</evidence>
<feature type="region of interest" description="Disordered" evidence="1">
    <location>
        <begin position="39"/>
        <end position="76"/>
    </location>
</feature>
<dbReference type="AlphaFoldDB" id="A0A4C1WBT9"/>
<dbReference type="EMBL" id="BGZK01000505">
    <property type="protein sequence ID" value="GBP47607.1"/>
    <property type="molecule type" value="Genomic_DNA"/>
</dbReference>
<evidence type="ECO:0000313" key="2">
    <source>
        <dbReference type="EMBL" id="GBP47607.1"/>
    </source>
</evidence>
<dbReference type="Proteomes" id="UP000299102">
    <property type="component" value="Unassembled WGS sequence"/>
</dbReference>
<reference evidence="2 3" key="1">
    <citation type="journal article" date="2019" name="Commun. Biol.">
        <title>The bagworm genome reveals a unique fibroin gene that provides high tensile strength.</title>
        <authorList>
            <person name="Kono N."/>
            <person name="Nakamura H."/>
            <person name="Ohtoshi R."/>
            <person name="Tomita M."/>
            <person name="Numata K."/>
            <person name="Arakawa K."/>
        </authorList>
    </citation>
    <scope>NUCLEOTIDE SEQUENCE [LARGE SCALE GENOMIC DNA]</scope>
</reference>
<feature type="compositionally biased region" description="Polar residues" evidence="1">
    <location>
        <begin position="52"/>
        <end position="64"/>
    </location>
</feature>
<sequence>MFHYALRCRGPETTPYLPAESRNGFRALITWKPKRAIRVDSGADSEARTRLGSESTTNSGSPQTVKPEFVSRIHIE</sequence>
<comment type="caution">
    <text evidence="2">The sequence shown here is derived from an EMBL/GenBank/DDBJ whole genome shotgun (WGS) entry which is preliminary data.</text>
</comment>
<organism evidence="2 3">
    <name type="scientific">Eumeta variegata</name>
    <name type="common">Bagworm moth</name>
    <name type="synonym">Eumeta japonica</name>
    <dbReference type="NCBI Taxonomy" id="151549"/>
    <lineage>
        <taxon>Eukaryota</taxon>
        <taxon>Metazoa</taxon>
        <taxon>Ecdysozoa</taxon>
        <taxon>Arthropoda</taxon>
        <taxon>Hexapoda</taxon>
        <taxon>Insecta</taxon>
        <taxon>Pterygota</taxon>
        <taxon>Neoptera</taxon>
        <taxon>Endopterygota</taxon>
        <taxon>Lepidoptera</taxon>
        <taxon>Glossata</taxon>
        <taxon>Ditrysia</taxon>
        <taxon>Tineoidea</taxon>
        <taxon>Psychidae</taxon>
        <taxon>Oiketicinae</taxon>
        <taxon>Eumeta</taxon>
    </lineage>
</organism>
<proteinExistence type="predicted"/>
<accession>A0A4C1WBT9</accession>
<evidence type="ECO:0000256" key="1">
    <source>
        <dbReference type="SAM" id="MobiDB-lite"/>
    </source>
</evidence>
<gene>
    <name evidence="2" type="ORF">EVAR_30321_1</name>
</gene>
<keyword evidence="3" id="KW-1185">Reference proteome</keyword>
<protein>
    <submittedName>
        <fullName evidence="2">Uncharacterized protein</fullName>
    </submittedName>
</protein>
<name>A0A4C1WBT9_EUMVA</name>